<sequence length="286" mass="31165">MPSGVVSVHRTIEEQENILNGIFSPDPPFSNLNPNCTRNGLHSITLTTPLDHSPRAHLIPSPNTPHISIPKPLYFVTEPTESPTSPNSSPILDHHIQNNPTISEDFSPSQSPSHMSIGPNPNPLLLPTPEPPYLAYVEGSFNSKPQPKLPSLDQTLATVFTHLAIKRKPNEEAEDCQRSKLLRLCAPIHVPNPITPATQPPNNLPFKPKPIRTRRNYKRGVPRTRASRAGDVSQASFDSKSGLCDVPVQQSLSRVEAELFLVPTNMAASSEIDGSVAGPKQPPAQC</sequence>
<proteinExistence type="predicted"/>
<gene>
    <name evidence="2" type="ORF">RHGRI_031005</name>
</gene>
<dbReference type="EMBL" id="JACTNZ010000011">
    <property type="protein sequence ID" value="KAG5524195.1"/>
    <property type="molecule type" value="Genomic_DNA"/>
</dbReference>
<protein>
    <submittedName>
        <fullName evidence="2">Uncharacterized protein</fullName>
    </submittedName>
</protein>
<dbReference type="Proteomes" id="UP000823749">
    <property type="component" value="Chromosome 11"/>
</dbReference>
<evidence type="ECO:0000313" key="3">
    <source>
        <dbReference type="Proteomes" id="UP000823749"/>
    </source>
</evidence>
<feature type="region of interest" description="Disordered" evidence="1">
    <location>
        <begin position="193"/>
        <end position="240"/>
    </location>
</feature>
<organism evidence="2 3">
    <name type="scientific">Rhododendron griersonianum</name>
    <dbReference type="NCBI Taxonomy" id="479676"/>
    <lineage>
        <taxon>Eukaryota</taxon>
        <taxon>Viridiplantae</taxon>
        <taxon>Streptophyta</taxon>
        <taxon>Embryophyta</taxon>
        <taxon>Tracheophyta</taxon>
        <taxon>Spermatophyta</taxon>
        <taxon>Magnoliopsida</taxon>
        <taxon>eudicotyledons</taxon>
        <taxon>Gunneridae</taxon>
        <taxon>Pentapetalae</taxon>
        <taxon>asterids</taxon>
        <taxon>Ericales</taxon>
        <taxon>Ericaceae</taxon>
        <taxon>Ericoideae</taxon>
        <taxon>Rhodoreae</taxon>
        <taxon>Rhododendron</taxon>
    </lineage>
</organism>
<reference evidence="2" key="1">
    <citation type="submission" date="2020-08" db="EMBL/GenBank/DDBJ databases">
        <title>Plant Genome Project.</title>
        <authorList>
            <person name="Zhang R.-G."/>
        </authorList>
    </citation>
    <scope>NUCLEOTIDE SEQUENCE</scope>
    <source>
        <strain evidence="2">WSP0</strain>
        <tissue evidence="2">Leaf</tissue>
    </source>
</reference>
<evidence type="ECO:0000313" key="2">
    <source>
        <dbReference type="EMBL" id="KAG5524195.1"/>
    </source>
</evidence>
<dbReference type="AlphaFoldDB" id="A0AAV6I8T6"/>
<name>A0AAV6I8T6_9ERIC</name>
<keyword evidence="3" id="KW-1185">Reference proteome</keyword>
<evidence type="ECO:0000256" key="1">
    <source>
        <dbReference type="SAM" id="MobiDB-lite"/>
    </source>
</evidence>
<feature type="compositionally biased region" description="Basic residues" evidence="1">
    <location>
        <begin position="209"/>
        <end position="226"/>
    </location>
</feature>
<accession>A0AAV6I8T6</accession>
<comment type="caution">
    <text evidence="2">The sequence shown here is derived from an EMBL/GenBank/DDBJ whole genome shotgun (WGS) entry which is preliminary data.</text>
</comment>